<reference evidence="1" key="1">
    <citation type="submission" date="2014-12" db="EMBL/GenBank/DDBJ databases">
        <title>Insight into the proteome of Arion vulgaris.</title>
        <authorList>
            <person name="Aradska J."/>
            <person name="Bulat T."/>
            <person name="Smidak R."/>
            <person name="Sarate P."/>
            <person name="Gangsoo J."/>
            <person name="Sialana F."/>
            <person name="Bilban M."/>
            <person name="Lubec G."/>
        </authorList>
    </citation>
    <scope>NUCLEOTIDE SEQUENCE</scope>
    <source>
        <tissue evidence="1">Skin</tissue>
    </source>
</reference>
<evidence type="ECO:0000313" key="1">
    <source>
        <dbReference type="EMBL" id="CEK85116.1"/>
    </source>
</evidence>
<organism evidence="1">
    <name type="scientific">Arion vulgaris</name>
    <dbReference type="NCBI Taxonomy" id="1028688"/>
    <lineage>
        <taxon>Eukaryota</taxon>
        <taxon>Metazoa</taxon>
        <taxon>Spiralia</taxon>
        <taxon>Lophotrochozoa</taxon>
        <taxon>Mollusca</taxon>
        <taxon>Gastropoda</taxon>
        <taxon>Heterobranchia</taxon>
        <taxon>Euthyneura</taxon>
        <taxon>Panpulmonata</taxon>
        <taxon>Eupulmonata</taxon>
        <taxon>Stylommatophora</taxon>
        <taxon>Helicina</taxon>
        <taxon>Arionoidea</taxon>
        <taxon>Arionidae</taxon>
        <taxon>Arion</taxon>
    </lineage>
</organism>
<dbReference type="AlphaFoldDB" id="A0A0B7AYI5"/>
<protein>
    <submittedName>
        <fullName evidence="1">Uncharacterized protein</fullName>
    </submittedName>
</protein>
<sequence>TKRMMKLAVKNERKKENIDSHNGIQVGSHELTDVLKLTYACSHRFTVELILTYICVHQIICLYQQLMRYNELI</sequence>
<proteinExistence type="predicted"/>
<name>A0A0B7AYI5_9EUPU</name>
<dbReference type="EMBL" id="HACG01038251">
    <property type="protein sequence ID" value="CEK85116.1"/>
    <property type="molecule type" value="Transcribed_RNA"/>
</dbReference>
<gene>
    <name evidence="1" type="primary">ORF146486</name>
</gene>
<feature type="non-terminal residue" evidence="1">
    <location>
        <position position="1"/>
    </location>
</feature>
<accession>A0A0B7AYI5</accession>